<dbReference type="SMART" id="SM00257">
    <property type="entry name" value="LysM"/>
    <property type="match status" value="3"/>
</dbReference>
<dbReference type="EMBL" id="CAAHFG010000001">
    <property type="protein sequence ID" value="VGO11509.1"/>
    <property type="molecule type" value="Genomic_DNA"/>
</dbReference>
<sequence>MKIGSAVVGLHIAVLCVFALTQGCVTSESQGSGRGAGARHKGPFKHEHKDVDSAGDVMATTDPYYTDDTMPGDAMYGGDQIQSSDYSVEPQPPVSTSGSTEIYIVQKGDMLSQLAIDFDTTTATLVEMNGLSNPDVLYVGQELAVPAGRGASKATTSKSTGSIKKGGTYTIQKGDTLSGIALAAGVGINDLRSLNNIKGDKIMAGDTLDIPSYGKVPSSSRTSSSTKKAEPAPTPVEPAQPVVDEAPMMAPPVTTSTPDEPMSLDVIEDKVLYPGETLDDVARQYGVSKGEIMRLNNISNESQVQEGQRLRIPIAE</sequence>
<dbReference type="PROSITE" id="PS51257">
    <property type="entry name" value="PROKAR_LIPOPROTEIN"/>
    <property type="match status" value="1"/>
</dbReference>
<feature type="domain" description="LysM" evidence="3">
    <location>
        <begin position="101"/>
        <end position="145"/>
    </location>
</feature>
<evidence type="ECO:0000313" key="4">
    <source>
        <dbReference type="EMBL" id="VGO11509.1"/>
    </source>
</evidence>
<evidence type="ECO:0000256" key="1">
    <source>
        <dbReference type="SAM" id="MobiDB-lite"/>
    </source>
</evidence>
<feature type="domain" description="LysM" evidence="3">
    <location>
        <begin position="268"/>
        <end position="312"/>
    </location>
</feature>
<protein>
    <submittedName>
        <fullName evidence="4">Autolysin</fullName>
    </submittedName>
</protein>
<dbReference type="Pfam" id="PF01476">
    <property type="entry name" value="LysM"/>
    <property type="match status" value="3"/>
</dbReference>
<dbReference type="PANTHER" id="PTHR33734">
    <property type="entry name" value="LYSM DOMAIN-CONTAINING GPI-ANCHORED PROTEIN 2"/>
    <property type="match status" value="1"/>
</dbReference>
<dbReference type="SUPFAM" id="SSF54106">
    <property type="entry name" value="LysM domain"/>
    <property type="match status" value="3"/>
</dbReference>
<dbReference type="AlphaFoldDB" id="A0A6C2TV82"/>
<dbReference type="InterPro" id="IPR018392">
    <property type="entry name" value="LysM"/>
</dbReference>
<keyword evidence="5" id="KW-1185">Reference proteome</keyword>
<feature type="chain" id="PRO_5025369361" evidence="2">
    <location>
        <begin position="20"/>
        <end position="316"/>
    </location>
</feature>
<keyword evidence="2" id="KW-0732">Signal</keyword>
<feature type="region of interest" description="Disordered" evidence="1">
    <location>
        <begin position="78"/>
        <end position="97"/>
    </location>
</feature>
<reference evidence="4 5" key="1">
    <citation type="submission" date="2019-04" db="EMBL/GenBank/DDBJ databases">
        <authorList>
            <person name="Van Vliet M D."/>
        </authorList>
    </citation>
    <scope>NUCLEOTIDE SEQUENCE [LARGE SCALE GENOMIC DNA]</scope>
    <source>
        <strain evidence="4 5">F1</strain>
    </source>
</reference>
<evidence type="ECO:0000256" key="2">
    <source>
        <dbReference type="SAM" id="SignalP"/>
    </source>
</evidence>
<dbReference type="InterPro" id="IPR036779">
    <property type="entry name" value="LysM_dom_sf"/>
</dbReference>
<feature type="region of interest" description="Disordered" evidence="1">
    <location>
        <begin position="208"/>
        <end position="242"/>
    </location>
</feature>
<dbReference type="Gene3D" id="3.10.350.10">
    <property type="entry name" value="LysM domain"/>
    <property type="match status" value="3"/>
</dbReference>
<evidence type="ECO:0000259" key="3">
    <source>
        <dbReference type="PROSITE" id="PS51782"/>
    </source>
</evidence>
<dbReference type="CDD" id="cd00118">
    <property type="entry name" value="LysM"/>
    <property type="match status" value="3"/>
</dbReference>
<dbReference type="PROSITE" id="PS51782">
    <property type="entry name" value="LYSM"/>
    <property type="match status" value="3"/>
</dbReference>
<feature type="region of interest" description="Disordered" evidence="1">
    <location>
        <begin position="27"/>
        <end position="49"/>
    </location>
</feature>
<name>A0A6C2TV82_PONDE</name>
<organism evidence="4 5">
    <name type="scientific">Pontiella desulfatans</name>
    <dbReference type="NCBI Taxonomy" id="2750659"/>
    <lineage>
        <taxon>Bacteria</taxon>
        <taxon>Pseudomonadati</taxon>
        <taxon>Kiritimatiellota</taxon>
        <taxon>Kiritimatiellia</taxon>
        <taxon>Kiritimatiellales</taxon>
        <taxon>Pontiellaceae</taxon>
        <taxon>Pontiella</taxon>
    </lineage>
</organism>
<feature type="domain" description="LysM" evidence="3">
    <location>
        <begin position="167"/>
        <end position="210"/>
    </location>
</feature>
<proteinExistence type="predicted"/>
<dbReference type="PANTHER" id="PTHR33734:SF22">
    <property type="entry name" value="MEMBRANE-BOUND LYTIC MUREIN TRANSGLYCOSYLASE D"/>
    <property type="match status" value="1"/>
</dbReference>
<dbReference type="RefSeq" id="WP_136077261.1">
    <property type="nucleotide sequence ID" value="NZ_CAAHFG010000001.1"/>
</dbReference>
<accession>A0A6C2TV82</accession>
<dbReference type="Proteomes" id="UP000366872">
    <property type="component" value="Unassembled WGS sequence"/>
</dbReference>
<gene>
    <name evidence="4" type="ORF">PDESU_00053</name>
</gene>
<evidence type="ECO:0000313" key="5">
    <source>
        <dbReference type="Proteomes" id="UP000366872"/>
    </source>
</evidence>
<feature type="signal peptide" evidence="2">
    <location>
        <begin position="1"/>
        <end position="19"/>
    </location>
</feature>